<dbReference type="Gene3D" id="1.10.1070.11">
    <property type="entry name" value="Phosphatidylinositol 3-/4-kinase, catalytic domain"/>
    <property type="match status" value="1"/>
</dbReference>
<sequence length="118" mass="13337">MVGFILGLGDRHLQNILIDEKTAEVIHIDFGIAFEQGKIMPTPETVPFRLTREIVAPMGICGANGVFKKSCETTMTILRKHQDVITTILEVLLYDPLYIWKVIPQVDDENQNVNKLSK</sequence>
<dbReference type="InterPro" id="IPR038980">
    <property type="entry name" value="ATM_plant"/>
</dbReference>
<gene>
    <name evidence="2" type="ORF">FF38_00794</name>
</gene>
<reference evidence="2 3" key="1">
    <citation type="journal article" date="2015" name="Nat. Commun.">
        <title>Lucilia cuprina genome unlocks parasitic fly biology to underpin future interventions.</title>
        <authorList>
            <person name="Anstead C.A."/>
            <person name="Korhonen P.K."/>
            <person name="Young N.D."/>
            <person name="Hall R.S."/>
            <person name="Jex A.R."/>
            <person name="Murali S.C."/>
            <person name="Hughes D.S."/>
            <person name="Lee S.F."/>
            <person name="Perry T."/>
            <person name="Stroehlein A.J."/>
            <person name="Ansell B.R."/>
            <person name="Breugelmans B."/>
            <person name="Hofmann A."/>
            <person name="Qu J."/>
            <person name="Dugan S."/>
            <person name="Lee S.L."/>
            <person name="Chao H."/>
            <person name="Dinh H."/>
            <person name="Han Y."/>
            <person name="Doddapaneni H.V."/>
            <person name="Worley K.C."/>
            <person name="Muzny D.M."/>
            <person name="Ioannidis P."/>
            <person name="Waterhouse R.M."/>
            <person name="Zdobnov E.M."/>
            <person name="James P.J."/>
            <person name="Bagnall N.H."/>
            <person name="Kotze A.C."/>
            <person name="Gibbs R.A."/>
            <person name="Richards S."/>
            <person name="Batterham P."/>
            <person name="Gasser R.B."/>
        </authorList>
    </citation>
    <scope>NUCLEOTIDE SEQUENCE [LARGE SCALE GENOMIC DNA]</scope>
    <source>
        <strain evidence="2 3">LS</strain>
        <tissue evidence="2">Full body</tissue>
    </source>
</reference>
<dbReference type="PANTHER" id="PTHR37079:SF4">
    <property type="entry name" value="SERINE_THREONINE-PROTEIN KINASE ATM"/>
    <property type="match status" value="1"/>
</dbReference>
<dbReference type="AlphaFoldDB" id="A0A0L0C1B5"/>
<dbReference type="InterPro" id="IPR011009">
    <property type="entry name" value="Kinase-like_dom_sf"/>
</dbReference>
<dbReference type="GO" id="GO:0006974">
    <property type="term" value="P:DNA damage response"/>
    <property type="evidence" value="ECO:0007669"/>
    <property type="project" value="InterPro"/>
</dbReference>
<dbReference type="GO" id="GO:0004674">
    <property type="term" value="F:protein serine/threonine kinase activity"/>
    <property type="evidence" value="ECO:0007669"/>
    <property type="project" value="InterPro"/>
</dbReference>
<accession>A0A0L0C1B5</accession>
<dbReference type="EMBL" id="JRES01001022">
    <property type="protein sequence ID" value="KNC26080.1"/>
    <property type="molecule type" value="Genomic_DNA"/>
</dbReference>
<evidence type="ECO:0000313" key="2">
    <source>
        <dbReference type="EMBL" id="KNC26080.1"/>
    </source>
</evidence>
<dbReference type="PROSITE" id="PS50290">
    <property type="entry name" value="PI3_4_KINASE_3"/>
    <property type="match status" value="1"/>
</dbReference>
<keyword evidence="3" id="KW-1185">Reference proteome</keyword>
<dbReference type="SMART" id="SM00146">
    <property type="entry name" value="PI3Kc"/>
    <property type="match status" value="1"/>
</dbReference>
<keyword evidence="2" id="KW-0418">Kinase</keyword>
<feature type="domain" description="PI3K/PI4K catalytic" evidence="1">
    <location>
        <begin position="1"/>
        <end position="118"/>
    </location>
</feature>
<organism evidence="2 3">
    <name type="scientific">Lucilia cuprina</name>
    <name type="common">Green bottle fly</name>
    <name type="synonym">Australian sheep blowfly</name>
    <dbReference type="NCBI Taxonomy" id="7375"/>
    <lineage>
        <taxon>Eukaryota</taxon>
        <taxon>Metazoa</taxon>
        <taxon>Ecdysozoa</taxon>
        <taxon>Arthropoda</taxon>
        <taxon>Hexapoda</taxon>
        <taxon>Insecta</taxon>
        <taxon>Pterygota</taxon>
        <taxon>Neoptera</taxon>
        <taxon>Endopterygota</taxon>
        <taxon>Diptera</taxon>
        <taxon>Brachycera</taxon>
        <taxon>Muscomorpha</taxon>
        <taxon>Oestroidea</taxon>
        <taxon>Calliphoridae</taxon>
        <taxon>Luciliinae</taxon>
        <taxon>Lucilia</taxon>
    </lineage>
</organism>
<dbReference type="Pfam" id="PF00454">
    <property type="entry name" value="PI3_PI4_kinase"/>
    <property type="match status" value="1"/>
</dbReference>
<keyword evidence="2" id="KW-0808">Transferase</keyword>
<dbReference type="OrthoDB" id="381190at2759"/>
<dbReference type="InterPro" id="IPR000403">
    <property type="entry name" value="PI3/4_kinase_cat_dom"/>
</dbReference>
<dbReference type="OMA" id="CETTMTI"/>
<dbReference type="InterPro" id="IPR036940">
    <property type="entry name" value="PI3/4_kinase_cat_sf"/>
</dbReference>
<protein>
    <submittedName>
        <fullName evidence="2">Serine/threonine-protein kinase ATM</fullName>
    </submittedName>
</protein>
<comment type="caution">
    <text evidence="2">The sequence shown here is derived from an EMBL/GenBank/DDBJ whole genome shotgun (WGS) entry which is preliminary data.</text>
</comment>
<dbReference type="PANTHER" id="PTHR37079">
    <property type="entry name" value="SERINE/THREONINE-PROTEIN KINASE ATM"/>
    <property type="match status" value="1"/>
</dbReference>
<name>A0A0L0C1B5_LUCCU</name>
<dbReference type="Proteomes" id="UP000037069">
    <property type="component" value="Unassembled WGS sequence"/>
</dbReference>
<evidence type="ECO:0000259" key="1">
    <source>
        <dbReference type="PROSITE" id="PS50290"/>
    </source>
</evidence>
<dbReference type="STRING" id="7375.A0A0L0C1B5"/>
<evidence type="ECO:0000313" key="3">
    <source>
        <dbReference type="Proteomes" id="UP000037069"/>
    </source>
</evidence>
<dbReference type="SUPFAM" id="SSF56112">
    <property type="entry name" value="Protein kinase-like (PK-like)"/>
    <property type="match status" value="1"/>
</dbReference>
<feature type="non-terminal residue" evidence="2">
    <location>
        <position position="118"/>
    </location>
</feature>
<proteinExistence type="predicted"/>